<accession>A0ABR4FNK1</accession>
<evidence type="ECO:0000256" key="7">
    <source>
        <dbReference type="ARBA" id="ARBA00022771"/>
    </source>
</evidence>
<feature type="region of interest" description="Disordered" evidence="12">
    <location>
        <begin position="106"/>
        <end position="129"/>
    </location>
</feature>
<keyword evidence="9" id="KW-0539">Nucleus</keyword>
<dbReference type="Proteomes" id="UP001610563">
    <property type="component" value="Unassembled WGS sequence"/>
</dbReference>
<evidence type="ECO:0000256" key="6">
    <source>
        <dbReference type="ARBA" id="ARBA00022737"/>
    </source>
</evidence>
<name>A0ABR4FNK1_9EURO</name>
<reference evidence="14 15" key="1">
    <citation type="submission" date="2024-07" db="EMBL/GenBank/DDBJ databases">
        <title>Section-level genome sequencing and comparative genomics of Aspergillus sections Usti and Cavernicolus.</title>
        <authorList>
            <consortium name="Lawrence Berkeley National Laboratory"/>
            <person name="Nybo J.L."/>
            <person name="Vesth T.C."/>
            <person name="Theobald S."/>
            <person name="Frisvad J.C."/>
            <person name="Larsen T.O."/>
            <person name="Kjaerboelling I."/>
            <person name="Rothschild-Mancinelli K."/>
            <person name="Lyhne E.K."/>
            <person name="Kogle M.E."/>
            <person name="Barry K."/>
            <person name="Clum A."/>
            <person name="Na H."/>
            <person name="Ledsgaard L."/>
            <person name="Lin J."/>
            <person name="Lipzen A."/>
            <person name="Kuo A."/>
            <person name="Riley R."/>
            <person name="Mondo S."/>
            <person name="Labutti K."/>
            <person name="Haridas S."/>
            <person name="Pangalinan J."/>
            <person name="Salamov A.A."/>
            <person name="Simmons B.A."/>
            <person name="Magnuson J.K."/>
            <person name="Chen J."/>
            <person name="Drula E."/>
            <person name="Henrissat B."/>
            <person name="Wiebenga A."/>
            <person name="Lubbers R.J."/>
            <person name="Gomes A.C."/>
            <person name="Makela M.R."/>
            <person name="Stajich J."/>
            <person name="Grigoriev I.V."/>
            <person name="Mortensen U.H."/>
            <person name="De Vries R.P."/>
            <person name="Baker S.E."/>
            <person name="Andersen M.R."/>
        </authorList>
    </citation>
    <scope>NUCLEOTIDE SEQUENCE [LARGE SCALE GENOMIC DNA]</scope>
    <source>
        <strain evidence="14 15">CBS 209.92</strain>
    </source>
</reference>
<dbReference type="SUPFAM" id="SSF57667">
    <property type="entry name" value="beta-beta-alpha zinc fingers"/>
    <property type="match status" value="1"/>
</dbReference>
<feature type="domain" description="C2H2-type" evidence="13">
    <location>
        <begin position="39"/>
        <end position="66"/>
    </location>
</feature>
<dbReference type="PROSITE" id="PS00028">
    <property type="entry name" value="ZINC_FINGER_C2H2_1"/>
    <property type="match status" value="2"/>
</dbReference>
<comment type="similarity">
    <text evidence="10">Belongs to the class I-like SAM-binding methyltransferase superfamily. Cation-dependent O-methyltransferase family.</text>
</comment>
<organism evidence="14 15">
    <name type="scientific">Aspergillus keveii</name>
    <dbReference type="NCBI Taxonomy" id="714993"/>
    <lineage>
        <taxon>Eukaryota</taxon>
        <taxon>Fungi</taxon>
        <taxon>Dikarya</taxon>
        <taxon>Ascomycota</taxon>
        <taxon>Pezizomycotina</taxon>
        <taxon>Eurotiomycetes</taxon>
        <taxon>Eurotiomycetidae</taxon>
        <taxon>Eurotiales</taxon>
        <taxon>Aspergillaceae</taxon>
        <taxon>Aspergillus</taxon>
        <taxon>Aspergillus subgen. Nidulantes</taxon>
    </lineage>
</organism>
<feature type="compositionally biased region" description="Polar residues" evidence="12">
    <location>
        <begin position="391"/>
        <end position="413"/>
    </location>
</feature>
<dbReference type="InterPro" id="IPR013087">
    <property type="entry name" value="Znf_C2H2_type"/>
</dbReference>
<feature type="region of interest" description="Disordered" evidence="12">
    <location>
        <begin position="212"/>
        <end position="237"/>
    </location>
</feature>
<evidence type="ECO:0000256" key="10">
    <source>
        <dbReference type="ARBA" id="ARBA00023453"/>
    </source>
</evidence>
<dbReference type="Gene3D" id="3.40.50.150">
    <property type="entry name" value="Vaccinia Virus protein VP39"/>
    <property type="match status" value="1"/>
</dbReference>
<dbReference type="PROSITE" id="PS50157">
    <property type="entry name" value="ZINC_FINGER_C2H2_2"/>
    <property type="match status" value="2"/>
</dbReference>
<proteinExistence type="inferred from homology"/>
<evidence type="ECO:0000256" key="3">
    <source>
        <dbReference type="ARBA" id="ARBA00022679"/>
    </source>
</evidence>
<keyword evidence="5" id="KW-0479">Metal-binding</keyword>
<dbReference type="SMART" id="SM00355">
    <property type="entry name" value="ZnF_C2H2"/>
    <property type="match status" value="2"/>
</dbReference>
<evidence type="ECO:0000256" key="12">
    <source>
        <dbReference type="SAM" id="MobiDB-lite"/>
    </source>
</evidence>
<evidence type="ECO:0000256" key="5">
    <source>
        <dbReference type="ARBA" id="ARBA00022723"/>
    </source>
</evidence>
<comment type="subcellular location">
    <subcellularLocation>
        <location evidence="1">Nucleus</location>
    </subcellularLocation>
</comment>
<feature type="region of interest" description="Disordered" evidence="12">
    <location>
        <begin position="373"/>
        <end position="413"/>
    </location>
</feature>
<gene>
    <name evidence="14" type="ORF">BJX66DRAFT_329703</name>
</gene>
<evidence type="ECO:0000313" key="14">
    <source>
        <dbReference type="EMBL" id="KAL2784819.1"/>
    </source>
</evidence>
<dbReference type="CDD" id="cd12148">
    <property type="entry name" value="fungal_TF_MHR"/>
    <property type="match status" value="1"/>
</dbReference>
<dbReference type="SUPFAM" id="SSF53335">
    <property type="entry name" value="S-adenosyl-L-methionine-dependent methyltransferases"/>
    <property type="match status" value="1"/>
</dbReference>
<dbReference type="InterPro" id="IPR051059">
    <property type="entry name" value="VerF-like"/>
</dbReference>
<dbReference type="InterPro" id="IPR002935">
    <property type="entry name" value="SAM_O-MeTrfase"/>
</dbReference>
<dbReference type="Gene3D" id="3.30.160.60">
    <property type="entry name" value="Classic Zinc Finger"/>
    <property type="match status" value="2"/>
</dbReference>
<comment type="caution">
    <text evidence="14">The sequence shown here is derived from an EMBL/GenBank/DDBJ whole genome shotgun (WGS) entry which is preliminary data.</text>
</comment>
<dbReference type="PROSITE" id="PS51682">
    <property type="entry name" value="SAM_OMT_I"/>
    <property type="match status" value="1"/>
</dbReference>
<dbReference type="Pfam" id="PF13578">
    <property type="entry name" value="Methyltransf_24"/>
    <property type="match status" value="1"/>
</dbReference>
<dbReference type="PANTHER" id="PTHR40626">
    <property type="entry name" value="MIP31509P"/>
    <property type="match status" value="1"/>
</dbReference>
<evidence type="ECO:0000256" key="11">
    <source>
        <dbReference type="PROSITE-ProRule" id="PRU00042"/>
    </source>
</evidence>
<evidence type="ECO:0000256" key="9">
    <source>
        <dbReference type="ARBA" id="ARBA00023242"/>
    </source>
</evidence>
<evidence type="ECO:0000256" key="2">
    <source>
        <dbReference type="ARBA" id="ARBA00022603"/>
    </source>
</evidence>
<evidence type="ECO:0000256" key="1">
    <source>
        <dbReference type="ARBA" id="ARBA00004123"/>
    </source>
</evidence>
<keyword evidence="3" id="KW-0808">Transferase</keyword>
<sequence>MPPRKRNRLNPVDNTDLNLTEEAESAHHSLSSPRGGKAFHCHFCTRAFHRKEHLQRHERLHTKERPFQCTFCSAGFARRDLLARHTRITHENEVLPSHCDNEIDRAGHHNNPSLFGATEGPDSASPPRVEVTPSEAELLPFSAIPALIRSETPRRTSAMPPFISPDTTLNMVSTQETNNFSDFDVFLDSINGTYDDGPSSFYVDQPFFPPPPSPLFPTIGSQPRQQNSGTDPSLSNAVSASEPRLFDEFTSTLPSFEPSHAKKARREPHKITQQDWDYLSTEVKKLISIIPKEFFLPSRHTMTRYITTYFAGFHRHLPFIHYPTFSGAKYPVELILSMATIGAISAFDSNNAIMLFRTALVICQERLRQRKEQRRNMTFQAKTAAPARLRQTGSMNNTSLPTETTQSELSPRGEQTCQSDFLPLVQALLILMAMATWGNSEAIFDEAVGIQNILVNYMRSENLLEPRTSGSSKWDIWIQEEGFKRTVAITFCFFNFHTIVYDIPPPLLNSELNIQLPSREKDWEAETEEEWQQARSKHEAEPDFQSFFASLFLPQTERNQGHCSSLGGYMLIIALIQHIYFLRRVEKRKSEEYRMITLADMTEVDQALKNWQTWWNQDPESFLGPGSPLGPISFNSTALLRMAFIRLNVDLGPWRALKTHIPHEIAMSIHLSPPLATNRRLTRAVLYSAHALSIPIKIGINIVAHNQAFSWSLQHSLCALECAYIISKWLIAIQPHVSAGTIDEEEARLYAYIVDMVTEAEAGGGMKSTSTKLCARVVRIWAAVLSGKAHWNVVRMIGSILEVLVVESQFQYLPPSMSLQSPIHAAPHVQQLLSKLHQISLEQEAGISGKERVFSSDILGDLEDKQPNNCPKDDFDRLMLDKFIALDEDKCQFTYQLVSAMGATNIVEAGTSFGVSTIYLALAVANTKAATGKPGIVIATEKEPQKAAIARKYWAQCGPEVEQEIELREGDLLETLKDGLPEIDLLLLDIWSALSLPTLKTVLPCLRPGAVVLTDNTISGAKGYTELLAYLRAPENGFQNMTLPFTNGFEMSVYRPNERR</sequence>
<dbReference type="Pfam" id="PF04082">
    <property type="entry name" value="Fungal_trans"/>
    <property type="match status" value="1"/>
</dbReference>
<dbReference type="InterPro" id="IPR036236">
    <property type="entry name" value="Znf_C2H2_sf"/>
</dbReference>
<feature type="domain" description="C2H2-type" evidence="13">
    <location>
        <begin position="67"/>
        <end position="95"/>
    </location>
</feature>
<evidence type="ECO:0000256" key="4">
    <source>
        <dbReference type="ARBA" id="ARBA00022691"/>
    </source>
</evidence>
<protein>
    <recommendedName>
        <fullName evidence="13">C2H2-type domain-containing protein</fullName>
    </recommendedName>
</protein>
<keyword evidence="8" id="KW-0862">Zinc</keyword>
<dbReference type="EMBL" id="JBFTWV010000165">
    <property type="protein sequence ID" value="KAL2784819.1"/>
    <property type="molecule type" value="Genomic_DNA"/>
</dbReference>
<evidence type="ECO:0000313" key="15">
    <source>
        <dbReference type="Proteomes" id="UP001610563"/>
    </source>
</evidence>
<evidence type="ECO:0000256" key="8">
    <source>
        <dbReference type="ARBA" id="ARBA00022833"/>
    </source>
</evidence>
<dbReference type="PANTHER" id="PTHR40626:SF10">
    <property type="entry name" value="C2H2-TYPE DOMAIN-CONTAINING PROTEIN"/>
    <property type="match status" value="1"/>
</dbReference>
<keyword evidence="15" id="KW-1185">Reference proteome</keyword>
<dbReference type="InterPro" id="IPR007219">
    <property type="entry name" value="XnlR_reg_dom"/>
</dbReference>
<dbReference type="InterPro" id="IPR029063">
    <property type="entry name" value="SAM-dependent_MTases_sf"/>
</dbReference>
<keyword evidence="7 11" id="KW-0863">Zinc-finger</keyword>
<keyword evidence="6" id="KW-0677">Repeat</keyword>
<feature type="compositionally biased region" description="Polar residues" evidence="12">
    <location>
        <begin position="219"/>
        <end position="237"/>
    </location>
</feature>
<evidence type="ECO:0000259" key="13">
    <source>
        <dbReference type="PROSITE" id="PS50157"/>
    </source>
</evidence>
<keyword evidence="2" id="KW-0489">Methyltransferase</keyword>
<keyword evidence="4" id="KW-0949">S-adenosyl-L-methionine</keyword>